<keyword evidence="1" id="KW-0677">Repeat</keyword>
<name>A0AAD6XVI5_9AGAR</name>
<dbReference type="InterPro" id="IPR007111">
    <property type="entry name" value="NACHT_NTPase"/>
</dbReference>
<dbReference type="AlphaFoldDB" id="A0AAD6XVI5"/>
<dbReference type="PANTHER" id="PTHR10039">
    <property type="entry name" value="AMELOGENIN"/>
    <property type="match status" value="1"/>
</dbReference>
<dbReference type="PROSITE" id="PS50837">
    <property type="entry name" value="NACHT"/>
    <property type="match status" value="1"/>
</dbReference>
<evidence type="ECO:0000313" key="4">
    <source>
        <dbReference type="Proteomes" id="UP001219525"/>
    </source>
</evidence>
<dbReference type="SUPFAM" id="SSF52540">
    <property type="entry name" value="P-loop containing nucleoside triphosphate hydrolases"/>
    <property type="match status" value="1"/>
</dbReference>
<protein>
    <recommendedName>
        <fullName evidence="2">NACHT domain-containing protein</fullName>
    </recommendedName>
</protein>
<proteinExistence type="predicted"/>
<evidence type="ECO:0000256" key="1">
    <source>
        <dbReference type="ARBA" id="ARBA00022737"/>
    </source>
</evidence>
<dbReference type="EMBL" id="JARJCW010000182">
    <property type="protein sequence ID" value="KAJ7189330.1"/>
    <property type="molecule type" value="Genomic_DNA"/>
</dbReference>
<dbReference type="Gene3D" id="3.40.50.300">
    <property type="entry name" value="P-loop containing nucleotide triphosphate hydrolases"/>
    <property type="match status" value="1"/>
</dbReference>
<dbReference type="Proteomes" id="UP001219525">
    <property type="component" value="Unassembled WGS sequence"/>
</dbReference>
<evidence type="ECO:0000259" key="2">
    <source>
        <dbReference type="PROSITE" id="PS50837"/>
    </source>
</evidence>
<dbReference type="InterPro" id="IPR027417">
    <property type="entry name" value="P-loop_NTPase"/>
</dbReference>
<dbReference type="PANTHER" id="PTHR10039:SF14">
    <property type="entry name" value="NACHT DOMAIN-CONTAINING PROTEIN"/>
    <property type="match status" value="1"/>
</dbReference>
<keyword evidence="4" id="KW-1185">Reference proteome</keyword>
<evidence type="ECO:0000313" key="3">
    <source>
        <dbReference type="EMBL" id="KAJ7189330.1"/>
    </source>
</evidence>
<organism evidence="3 4">
    <name type="scientific">Mycena pura</name>
    <dbReference type="NCBI Taxonomy" id="153505"/>
    <lineage>
        <taxon>Eukaryota</taxon>
        <taxon>Fungi</taxon>
        <taxon>Dikarya</taxon>
        <taxon>Basidiomycota</taxon>
        <taxon>Agaricomycotina</taxon>
        <taxon>Agaricomycetes</taxon>
        <taxon>Agaricomycetidae</taxon>
        <taxon>Agaricales</taxon>
        <taxon>Marasmiineae</taxon>
        <taxon>Mycenaceae</taxon>
        <taxon>Mycena</taxon>
    </lineage>
</organism>
<accession>A0AAD6XVI5</accession>
<dbReference type="InterPro" id="IPR056884">
    <property type="entry name" value="NPHP3-like_N"/>
</dbReference>
<dbReference type="Pfam" id="PF24883">
    <property type="entry name" value="NPHP3_N"/>
    <property type="match status" value="1"/>
</dbReference>
<gene>
    <name evidence="3" type="ORF">GGX14DRAFT_529732</name>
</gene>
<feature type="domain" description="NACHT" evidence="2">
    <location>
        <begin position="371"/>
        <end position="523"/>
    </location>
</feature>
<sequence>MPQNYSLLIHSADQIIWNPGLIHNQLPNLYVAVDRDRSLLFKTPPVGRNRQPAWKFVTTLSSDATSGVTLKLYHDTSGPFPDPCLGKYRTTIEGLLQLCKADSMVEVEIKDKNKVTGRLSVGLKIADATDIQSTSDNMIENAKKIAAGKTTSDIISAIDGSTEMGIMLAPALAQVISKLEIIMKHGDELAKVHSYANAAWKILTVVYKAVKTQRDTDQSIVKVVNTMAEVYSFVSDIEFLPRKIKLLEEVVFAITTQTVECAIFVQEYTGHGFSGRLARANLSDIKLKVDNLSQVLLDLKDRFDRGLTIQSTFLSAEMHKNIEGLVQSDILKNLKNIDFDASQRQGCLPGTRQDILTFVTEWLTMPSTNGNIMWLHGVAGSGKSTISNSIYQHFRNLQRLGGFVFFNRNDPASHSARAIIHSIAYSMAKSNAAFADALHHAIAADAKIVDDPIQTQFEKLLRDPLLAAEPHLLGPTIIILDALDECMHPDARKTLVSLIVNEFPKLPAIFRFFVTSRSGSDIDRRFHGQPGITSKLLDIATEKTEKDILVYIRQCIQDIRDMNKDLGPNWPGESSIVKLGEYSGNLFIWAATACKFIGGYKPEEKLVKLLDPQNGARNNLDMLYTIALQNLADWNDEDFVNDALSILGAITLARMPLTDEIMDSLLGFKSTEILRSLGCVIQWAPGQPVRMMHASFSDYLTTASRSGNYPWLIDSRIQSQYLTLRCLQVLIVSFSSISVALRTLMS</sequence>
<reference evidence="3" key="1">
    <citation type="submission" date="2023-03" db="EMBL/GenBank/DDBJ databases">
        <title>Massive genome expansion in bonnet fungi (Mycena s.s.) driven by repeated elements and novel gene families across ecological guilds.</title>
        <authorList>
            <consortium name="Lawrence Berkeley National Laboratory"/>
            <person name="Harder C.B."/>
            <person name="Miyauchi S."/>
            <person name="Viragh M."/>
            <person name="Kuo A."/>
            <person name="Thoen E."/>
            <person name="Andreopoulos B."/>
            <person name="Lu D."/>
            <person name="Skrede I."/>
            <person name="Drula E."/>
            <person name="Henrissat B."/>
            <person name="Morin E."/>
            <person name="Kohler A."/>
            <person name="Barry K."/>
            <person name="LaButti K."/>
            <person name="Morin E."/>
            <person name="Salamov A."/>
            <person name="Lipzen A."/>
            <person name="Mereny Z."/>
            <person name="Hegedus B."/>
            <person name="Baldrian P."/>
            <person name="Stursova M."/>
            <person name="Weitz H."/>
            <person name="Taylor A."/>
            <person name="Grigoriev I.V."/>
            <person name="Nagy L.G."/>
            <person name="Martin F."/>
            <person name="Kauserud H."/>
        </authorList>
    </citation>
    <scope>NUCLEOTIDE SEQUENCE</scope>
    <source>
        <strain evidence="3">9144</strain>
    </source>
</reference>
<comment type="caution">
    <text evidence="3">The sequence shown here is derived from an EMBL/GenBank/DDBJ whole genome shotgun (WGS) entry which is preliminary data.</text>
</comment>